<dbReference type="EMBL" id="AAVT01000001">
    <property type="protein sequence ID" value="EAW32678.1"/>
    <property type="molecule type" value="Genomic_DNA"/>
</dbReference>
<organism evidence="3 4">
    <name type="scientific">marine gamma proteobacterium HTCC2143</name>
    <dbReference type="NCBI Taxonomy" id="247633"/>
    <lineage>
        <taxon>Bacteria</taxon>
        <taxon>Pseudomonadati</taxon>
        <taxon>Pseudomonadota</taxon>
        <taxon>Gammaproteobacteria</taxon>
        <taxon>Cellvibrionales</taxon>
        <taxon>Spongiibacteraceae</taxon>
        <taxon>BD1-7 clade</taxon>
    </lineage>
</organism>
<dbReference type="CDD" id="cd04301">
    <property type="entry name" value="NAT_SF"/>
    <property type="match status" value="1"/>
</dbReference>
<keyword evidence="4" id="KW-1185">Reference proteome</keyword>
<name>A0Y974_9GAMM</name>
<accession>A0Y974</accession>
<dbReference type="Pfam" id="PF00583">
    <property type="entry name" value="Acetyltransf_1"/>
    <property type="match status" value="1"/>
</dbReference>
<dbReference type="PANTHER" id="PTHR13947:SF37">
    <property type="entry name" value="LD18367P"/>
    <property type="match status" value="1"/>
</dbReference>
<dbReference type="InterPro" id="IPR000182">
    <property type="entry name" value="GNAT_dom"/>
</dbReference>
<proteinExistence type="predicted"/>
<evidence type="ECO:0000256" key="1">
    <source>
        <dbReference type="ARBA" id="ARBA00022679"/>
    </source>
</evidence>
<dbReference type="SUPFAM" id="SSF55729">
    <property type="entry name" value="Acyl-CoA N-acyltransferases (Nat)"/>
    <property type="match status" value="1"/>
</dbReference>
<protein>
    <recommendedName>
        <fullName evidence="2">N-acetyltransferase domain-containing protein</fullName>
    </recommendedName>
</protein>
<evidence type="ECO:0000313" key="4">
    <source>
        <dbReference type="Proteomes" id="UP000004931"/>
    </source>
</evidence>
<dbReference type="PANTHER" id="PTHR13947">
    <property type="entry name" value="GNAT FAMILY N-ACETYLTRANSFERASE"/>
    <property type="match status" value="1"/>
</dbReference>
<dbReference type="AlphaFoldDB" id="A0Y974"/>
<dbReference type="InterPro" id="IPR050769">
    <property type="entry name" value="NAT_camello-type"/>
</dbReference>
<dbReference type="InterPro" id="IPR016181">
    <property type="entry name" value="Acyl_CoA_acyltransferase"/>
</dbReference>
<dbReference type="OrthoDB" id="9813917at2"/>
<dbReference type="GO" id="GO:0008080">
    <property type="term" value="F:N-acetyltransferase activity"/>
    <property type="evidence" value="ECO:0007669"/>
    <property type="project" value="InterPro"/>
</dbReference>
<evidence type="ECO:0000259" key="2">
    <source>
        <dbReference type="PROSITE" id="PS51186"/>
    </source>
</evidence>
<feature type="domain" description="N-acetyltransferase" evidence="2">
    <location>
        <begin position="1"/>
        <end position="134"/>
    </location>
</feature>
<gene>
    <name evidence="3" type="ORF">GP2143_15521</name>
</gene>
<evidence type="ECO:0000313" key="3">
    <source>
        <dbReference type="EMBL" id="EAW32678.1"/>
    </source>
</evidence>
<sequence length="149" mass="16547">MNIERYREGLTTQLLDLLLMADPDRMAITVYLEGSTIYVARDSNVLIGVAVITHEKEYVELKNLAVKESHQQSGIAKELIATAKSYAKESGATCIQVGTGNSSLSQLALYQKCGFRMQSIKQDYFANYPEPIIENGIRCLDRVVLSALL</sequence>
<keyword evidence="1" id="KW-0808">Transferase</keyword>
<comment type="caution">
    <text evidence="3">The sequence shown here is derived from an EMBL/GenBank/DDBJ whole genome shotgun (WGS) entry which is preliminary data.</text>
</comment>
<dbReference type="eggNOG" id="COG0456">
    <property type="taxonomic scope" value="Bacteria"/>
</dbReference>
<dbReference type="Gene3D" id="3.40.630.30">
    <property type="match status" value="1"/>
</dbReference>
<dbReference type="Proteomes" id="UP000004931">
    <property type="component" value="Unassembled WGS sequence"/>
</dbReference>
<dbReference type="PROSITE" id="PS51186">
    <property type="entry name" value="GNAT"/>
    <property type="match status" value="1"/>
</dbReference>
<dbReference type="STRING" id="247633.GP2143_15521"/>
<reference evidence="3 4" key="1">
    <citation type="journal article" date="2010" name="J. Bacteriol.">
        <title>Genome sequence of the oligotrophic marine Gammaproteobacterium HTCC2143, isolated from the Oregon Coast.</title>
        <authorList>
            <person name="Oh H.M."/>
            <person name="Kang I."/>
            <person name="Ferriera S."/>
            <person name="Giovannoni S.J."/>
            <person name="Cho J.C."/>
        </authorList>
    </citation>
    <scope>NUCLEOTIDE SEQUENCE [LARGE SCALE GENOMIC DNA]</scope>
    <source>
        <strain evidence="3 4">HTCC2143</strain>
    </source>
</reference>